<evidence type="ECO:0000313" key="2">
    <source>
        <dbReference type="EMBL" id="MFC5408247.1"/>
    </source>
</evidence>
<protein>
    <submittedName>
        <fullName evidence="2">Uncharacterized protein</fullName>
    </submittedName>
</protein>
<dbReference type="Proteomes" id="UP001596106">
    <property type="component" value="Unassembled WGS sequence"/>
</dbReference>
<organism evidence="2 3">
    <name type="scientific">Larkinella bovis</name>
    <dbReference type="NCBI Taxonomy" id="683041"/>
    <lineage>
        <taxon>Bacteria</taxon>
        <taxon>Pseudomonadati</taxon>
        <taxon>Bacteroidota</taxon>
        <taxon>Cytophagia</taxon>
        <taxon>Cytophagales</taxon>
        <taxon>Spirosomataceae</taxon>
        <taxon>Larkinella</taxon>
    </lineage>
</organism>
<feature type="signal peptide" evidence="1">
    <location>
        <begin position="1"/>
        <end position="17"/>
    </location>
</feature>
<keyword evidence="1" id="KW-0732">Signal</keyword>
<keyword evidence="3" id="KW-1185">Reference proteome</keyword>
<accession>A0ABW0IAB4</accession>
<evidence type="ECO:0000313" key="3">
    <source>
        <dbReference type="Proteomes" id="UP001596106"/>
    </source>
</evidence>
<dbReference type="EMBL" id="JBHSMA010000001">
    <property type="protein sequence ID" value="MFC5408247.1"/>
    <property type="molecule type" value="Genomic_DNA"/>
</dbReference>
<gene>
    <name evidence="2" type="ORF">ACFPMF_02925</name>
</gene>
<proteinExistence type="predicted"/>
<reference evidence="3" key="1">
    <citation type="journal article" date="2019" name="Int. J. Syst. Evol. Microbiol.">
        <title>The Global Catalogue of Microorganisms (GCM) 10K type strain sequencing project: providing services to taxonomists for standard genome sequencing and annotation.</title>
        <authorList>
            <consortium name="The Broad Institute Genomics Platform"/>
            <consortium name="The Broad Institute Genome Sequencing Center for Infectious Disease"/>
            <person name="Wu L."/>
            <person name="Ma J."/>
        </authorList>
    </citation>
    <scope>NUCLEOTIDE SEQUENCE [LARGE SCALE GENOMIC DNA]</scope>
    <source>
        <strain evidence="3">CCUG 55250</strain>
    </source>
</reference>
<evidence type="ECO:0000256" key="1">
    <source>
        <dbReference type="SAM" id="SignalP"/>
    </source>
</evidence>
<feature type="chain" id="PRO_5046713841" evidence="1">
    <location>
        <begin position="18"/>
        <end position="191"/>
    </location>
</feature>
<name>A0ABW0IAB4_9BACT</name>
<comment type="caution">
    <text evidence="2">The sequence shown here is derived from an EMBL/GenBank/DDBJ whole genome shotgun (WGS) entry which is preliminary data.</text>
</comment>
<dbReference type="RefSeq" id="WP_379840932.1">
    <property type="nucleotide sequence ID" value="NZ_JBHSMA010000001.1"/>
</dbReference>
<sequence>MKYLLPFLFLCWSRLPAQPTGTGLGPFVLGLTTPDSLRRFPGFQEQELVVVKGTLALPCTAIRVFKADTVQITGLLLSNLFLVFYENRLFRITVDYSESLQQNFVRQRGNGKAKPPERFSACDDAGNKPLMLSSERWQDGDTIALAVYAAGFNAHCRPEKTARFTLARQPVLAITSECDLDHLDPYFDALR</sequence>